<comment type="caution">
    <text evidence="2">The sequence shown here is derived from an EMBL/GenBank/DDBJ whole genome shotgun (WGS) entry which is preliminary data.</text>
</comment>
<gene>
    <name evidence="2" type="ORF">GGE31_003974</name>
    <name evidence="1" type="ORF">GGE33_004287</name>
    <name evidence="3" type="ORF">GGE35_003916</name>
</gene>
<dbReference type="EMBL" id="JACIHM010000006">
    <property type="protein sequence ID" value="MBB4448079.1"/>
    <property type="molecule type" value="Genomic_DNA"/>
</dbReference>
<accession>A0A7W4XE74</accession>
<dbReference type="Proteomes" id="UP000524535">
    <property type="component" value="Unassembled WGS sequence"/>
</dbReference>
<evidence type="ECO:0000313" key="5">
    <source>
        <dbReference type="Proteomes" id="UP000524535"/>
    </source>
</evidence>
<evidence type="ECO:0000313" key="2">
    <source>
        <dbReference type="EMBL" id="MBB4413446.1"/>
    </source>
</evidence>
<dbReference type="EMBL" id="JACIGY010000006">
    <property type="protein sequence ID" value="MBB4413446.1"/>
    <property type="molecule type" value="Genomic_DNA"/>
</dbReference>
<organism evidence="2 5">
    <name type="scientific">Aliirhizobium cellulosilyticum</name>
    <dbReference type="NCBI Taxonomy" id="393664"/>
    <lineage>
        <taxon>Bacteria</taxon>
        <taxon>Pseudomonadati</taxon>
        <taxon>Pseudomonadota</taxon>
        <taxon>Alphaproteobacteria</taxon>
        <taxon>Hyphomicrobiales</taxon>
        <taxon>Rhizobiaceae</taxon>
        <taxon>Aliirhizobium</taxon>
    </lineage>
</organism>
<reference evidence="4 5" key="1">
    <citation type="submission" date="2020-08" db="EMBL/GenBank/DDBJ databases">
        <title>Genomic Encyclopedia of Type Strains, Phase IV (KMG-V): Genome sequencing to study the core and pangenomes of soil and plant-associated prokaryotes.</title>
        <authorList>
            <person name="Whitman W."/>
        </authorList>
    </citation>
    <scope>NUCLEOTIDE SEQUENCE [LARGE SCALE GENOMIC DNA]</scope>
    <source>
        <strain evidence="2 5">SEMIA 444</strain>
        <strain evidence="1 4">SEMIA 448</strain>
        <strain evidence="3 6">SEMIA 452</strain>
    </source>
</reference>
<evidence type="ECO:0000313" key="3">
    <source>
        <dbReference type="EMBL" id="MBB4448079.1"/>
    </source>
</evidence>
<dbReference type="AlphaFoldDB" id="A0A7W4XE74"/>
<sequence>MRALISFAHASRGTLASLRMPESIDAKPIFFARTK</sequence>
<dbReference type="Proteomes" id="UP000576087">
    <property type="component" value="Unassembled WGS sequence"/>
</dbReference>
<keyword evidence="5" id="KW-1185">Reference proteome</keyword>
<evidence type="ECO:0000313" key="6">
    <source>
        <dbReference type="Proteomes" id="UP000576087"/>
    </source>
</evidence>
<proteinExistence type="predicted"/>
<dbReference type="Proteomes" id="UP000520770">
    <property type="component" value="Unassembled WGS sequence"/>
</dbReference>
<evidence type="ECO:0000313" key="4">
    <source>
        <dbReference type="Proteomes" id="UP000520770"/>
    </source>
</evidence>
<protein>
    <submittedName>
        <fullName evidence="2">Uncharacterized protein</fullName>
    </submittedName>
</protein>
<evidence type="ECO:0000313" key="1">
    <source>
        <dbReference type="EMBL" id="MBB4350522.1"/>
    </source>
</evidence>
<name>A0A7W4XE74_9HYPH</name>
<dbReference type="EMBL" id="JACIGW010000005">
    <property type="protein sequence ID" value="MBB4350522.1"/>
    <property type="molecule type" value="Genomic_DNA"/>
</dbReference>